<evidence type="ECO:0000313" key="2">
    <source>
        <dbReference type="Proteomes" id="UP001143480"/>
    </source>
</evidence>
<proteinExistence type="predicted"/>
<dbReference type="RefSeq" id="WP_271189539.1">
    <property type="nucleotide sequence ID" value="NZ_BSFP01000037.1"/>
</dbReference>
<gene>
    <name evidence="1" type="ORF">GCM10017581_054640</name>
</gene>
<keyword evidence="2" id="KW-1185">Reference proteome</keyword>
<name>A0A9W6NNX7_9ACTN</name>
<dbReference type="EMBL" id="BSFP01000037">
    <property type="protein sequence ID" value="GLL03718.1"/>
    <property type="molecule type" value="Genomic_DNA"/>
</dbReference>
<evidence type="ECO:0000313" key="1">
    <source>
        <dbReference type="EMBL" id="GLL03718.1"/>
    </source>
</evidence>
<reference evidence="1" key="1">
    <citation type="journal article" date="2014" name="Int. J. Syst. Evol. Microbiol.">
        <title>Complete genome sequence of Corynebacterium casei LMG S-19264T (=DSM 44701T), isolated from a smear-ripened cheese.</title>
        <authorList>
            <consortium name="US DOE Joint Genome Institute (JGI-PGF)"/>
            <person name="Walter F."/>
            <person name="Albersmeier A."/>
            <person name="Kalinowski J."/>
            <person name="Ruckert C."/>
        </authorList>
    </citation>
    <scope>NUCLEOTIDE SEQUENCE</scope>
    <source>
        <strain evidence="1">VKM Ac-1321</strain>
    </source>
</reference>
<comment type="caution">
    <text evidence="1">The sequence shown here is derived from an EMBL/GenBank/DDBJ whole genome shotgun (WGS) entry which is preliminary data.</text>
</comment>
<organism evidence="1 2">
    <name type="scientific">Dactylosporangium matsuzakiense</name>
    <dbReference type="NCBI Taxonomy" id="53360"/>
    <lineage>
        <taxon>Bacteria</taxon>
        <taxon>Bacillati</taxon>
        <taxon>Actinomycetota</taxon>
        <taxon>Actinomycetes</taxon>
        <taxon>Micromonosporales</taxon>
        <taxon>Micromonosporaceae</taxon>
        <taxon>Dactylosporangium</taxon>
    </lineage>
</organism>
<dbReference type="Proteomes" id="UP001143480">
    <property type="component" value="Unassembled WGS sequence"/>
</dbReference>
<reference evidence="1" key="2">
    <citation type="submission" date="2023-01" db="EMBL/GenBank/DDBJ databases">
        <authorList>
            <person name="Sun Q."/>
            <person name="Evtushenko L."/>
        </authorList>
    </citation>
    <scope>NUCLEOTIDE SEQUENCE</scope>
    <source>
        <strain evidence="1">VKM Ac-1321</strain>
    </source>
</reference>
<sequence length="98" mass="9862">MTAASTPAGDAFTTGELRAALQRIVFVRLSAEHGPGFGEGTIVAAQYWGAGKVVLTRVPDAATLTLVAHEIRGTWLAVTPAAVTASGGPDGHQPPAAG</sequence>
<accession>A0A9W6NNX7</accession>
<dbReference type="AlphaFoldDB" id="A0A9W6NNX7"/>
<protein>
    <submittedName>
        <fullName evidence="1">Uncharacterized protein</fullName>
    </submittedName>
</protein>